<keyword evidence="2" id="KW-1185">Reference proteome</keyword>
<protein>
    <recommendedName>
        <fullName evidence="3">Cellulase (Glycosyl hydrolase family 5)</fullName>
    </recommendedName>
</protein>
<proteinExistence type="predicted"/>
<gene>
    <name evidence="1" type="ORF">ACFO5O_13150</name>
</gene>
<dbReference type="RefSeq" id="WP_387964521.1">
    <property type="nucleotide sequence ID" value="NZ_JBHSGP010000014.1"/>
</dbReference>
<dbReference type="SUPFAM" id="SSF51445">
    <property type="entry name" value="(Trans)glycosidases"/>
    <property type="match status" value="1"/>
</dbReference>
<organism evidence="1 2">
    <name type="scientific">Geojedonia litorea</name>
    <dbReference type="NCBI Taxonomy" id="1268269"/>
    <lineage>
        <taxon>Bacteria</taxon>
        <taxon>Pseudomonadati</taxon>
        <taxon>Bacteroidota</taxon>
        <taxon>Flavobacteriia</taxon>
        <taxon>Flavobacteriales</taxon>
        <taxon>Flavobacteriaceae</taxon>
        <taxon>Geojedonia</taxon>
    </lineage>
</organism>
<comment type="caution">
    <text evidence="1">The sequence shown here is derived from an EMBL/GenBank/DDBJ whole genome shotgun (WGS) entry which is preliminary data.</text>
</comment>
<evidence type="ECO:0000313" key="1">
    <source>
        <dbReference type="EMBL" id="MFC4723276.1"/>
    </source>
</evidence>
<accession>A0ABV9N612</accession>
<dbReference type="Proteomes" id="UP001595953">
    <property type="component" value="Unassembled WGS sequence"/>
</dbReference>
<reference evidence="2" key="1">
    <citation type="journal article" date="2019" name="Int. J. Syst. Evol. Microbiol.">
        <title>The Global Catalogue of Microorganisms (GCM) 10K type strain sequencing project: providing services to taxonomists for standard genome sequencing and annotation.</title>
        <authorList>
            <consortium name="The Broad Institute Genomics Platform"/>
            <consortium name="The Broad Institute Genome Sequencing Center for Infectious Disease"/>
            <person name="Wu L."/>
            <person name="Ma J."/>
        </authorList>
    </citation>
    <scope>NUCLEOTIDE SEQUENCE [LARGE SCALE GENOMIC DNA]</scope>
    <source>
        <strain evidence="2">CCUG 63682</strain>
    </source>
</reference>
<dbReference type="InterPro" id="IPR017853">
    <property type="entry name" value="GH"/>
</dbReference>
<evidence type="ECO:0000313" key="2">
    <source>
        <dbReference type="Proteomes" id="UP001595953"/>
    </source>
</evidence>
<dbReference type="Gene3D" id="3.20.20.80">
    <property type="entry name" value="Glycosidases"/>
    <property type="match status" value="1"/>
</dbReference>
<dbReference type="EMBL" id="JBHSGP010000014">
    <property type="protein sequence ID" value="MFC4723276.1"/>
    <property type="molecule type" value="Genomic_DNA"/>
</dbReference>
<sequence length="863" mass="98606">MNYLLKNVCLPIMICFGSLTLYAQKSKGDVIVDKNGVMLWKNTKEEVKGFGVNYSVPFAHAYRSAEQLGIDVKQAIDNDIYHFTRLGFDLYRLHVWDTEISDTLGNLLENKHLDAFDYLLHKLKKHHINYVITPIAFWGNGWPEPDTDSPGFSHKYGKNECLTNPEAIKAQHNYLEQFLNHVNPYTGIAYKDEPNIIAFEVSNEPHHRGDGKTVTKFVKGMVDAMRKSGTKKPVFYNMSHAVQFMEDYFKGNVQGGTFQWYPTGLGYGKELSGNLLPNVNDYNMPFESVFKKYKGAKLVYEFDAADVGRSYIYPAMARSFRTAGIQIGTHFAYDPTFIAPFNTEYNTHYMNLNYTPQKALSLKICTEVFHEIPMNSKFGTYPQNTSFGDFTVDYKSDLAEFNSEEKFFYTNSTSSAPKNVSDLKEIAGFGNSSVVRYDGLGAYFLDKIEEGVWRLEVMPDAVWVDNPFGRNSLNKTVGVIKWETHQMSIDLNNLGANFSIEAINQGNSFSPKVTDKSFEIRPGTYVISKQGTSKNWSSTDAFKTNILSDFYAPESTVNQPWFQHEAANTANTDSELKLNVQFIGPEQPKEITVTGYNSDRKYFNLSFEPVGSYNYEATIPAEYAIEGFINYNILVKLPDDSEMTFPSGKKGNLYDWDFYDRTPYTVAVIPKENPILLFNAMQDSEHLIREWRPTFKLIPTKKSNEAEYQMHLDKLFYPDNENLNAEPIYDYSFKHFVIDEIKERRESLNSKQQLVFKGRSLTNKPCKLQIAFVLEDGSSFGSVIEIGSELKDYSLRISDLKLVKTVTLPRPYPSFLPYFFEHNNTSTFDIHKVESLQISIGSELTEQETNQSHGIGIVNVRLK</sequence>
<name>A0ABV9N612_9FLAO</name>
<evidence type="ECO:0008006" key="3">
    <source>
        <dbReference type="Google" id="ProtNLM"/>
    </source>
</evidence>